<feature type="transmembrane region" description="Helical" evidence="6">
    <location>
        <begin position="12"/>
        <end position="34"/>
    </location>
</feature>
<feature type="transmembrane region" description="Helical" evidence="6">
    <location>
        <begin position="87"/>
        <end position="106"/>
    </location>
</feature>
<keyword evidence="8" id="KW-1185">Reference proteome</keyword>
<comment type="caution">
    <text evidence="7">The sequence shown here is derived from an EMBL/GenBank/DDBJ whole genome shotgun (WGS) entry which is preliminary data.</text>
</comment>
<dbReference type="PANTHER" id="PTHR30238">
    <property type="entry name" value="MEMBRANE BOUND PREDICTED REDOX MODULATOR"/>
    <property type="match status" value="1"/>
</dbReference>
<feature type="transmembrane region" description="Helical" evidence="6">
    <location>
        <begin position="159"/>
        <end position="182"/>
    </location>
</feature>
<evidence type="ECO:0000256" key="5">
    <source>
        <dbReference type="ARBA" id="ARBA00023136"/>
    </source>
</evidence>
<feature type="transmembrane region" description="Helical" evidence="6">
    <location>
        <begin position="189"/>
        <end position="211"/>
    </location>
</feature>
<dbReference type="EMBL" id="JAPJZI010000001">
    <property type="protein sequence ID" value="MDA5400530.1"/>
    <property type="molecule type" value="Genomic_DNA"/>
</dbReference>
<dbReference type="RefSeq" id="WP_267992162.1">
    <property type="nucleotide sequence ID" value="NZ_JAPJZI010000001.1"/>
</dbReference>
<dbReference type="InterPro" id="IPR005496">
    <property type="entry name" value="Integral_membrane_TerC"/>
</dbReference>
<evidence type="ECO:0000256" key="2">
    <source>
        <dbReference type="ARBA" id="ARBA00007511"/>
    </source>
</evidence>
<dbReference type="PANTHER" id="PTHR30238:SF4">
    <property type="entry name" value="SLL1022 PROTEIN"/>
    <property type="match status" value="1"/>
</dbReference>
<accession>A0A9X3ULQ5</accession>
<comment type="subcellular location">
    <subcellularLocation>
        <location evidence="1">Membrane</location>
        <topology evidence="1">Multi-pass membrane protein</topology>
    </subcellularLocation>
</comment>
<dbReference type="Pfam" id="PF03741">
    <property type="entry name" value="TerC"/>
    <property type="match status" value="1"/>
</dbReference>
<evidence type="ECO:0000256" key="1">
    <source>
        <dbReference type="ARBA" id="ARBA00004141"/>
    </source>
</evidence>
<feature type="transmembrane region" description="Helical" evidence="6">
    <location>
        <begin position="118"/>
        <end position="139"/>
    </location>
</feature>
<comment type="similarity">
    <text evidence="2">Belongs to the TerC family.</text>
</comment>
<organism evidence="7 8">
    <name type="scientific">Hoeflea prorocentri</name>
    <dbReference type="NCBI Taxonomy" id="1922333"/>
    <lineage>
        <taxon>Bacteria</taxon>
        <taxon>Pseudomonadati</taxon>
        <taxon>Pseudomonadota</taxon>
        <taxon>Alphaproteobacteria</taxon>
        <taxon>Hyphomicrobiales</taxon>
        <taxon>Rhizobiaceae</taxon>
        <taxon>Hoeflea</taxon>
    </lineage>
</organism>
<dbReference type="GO" id="GO:0016020">
    <property type="term" value="C:membrane"/>
    <property type="evidence" value="ECO:0007669"/>
    <property type="project" value="UniProtKB-SubCell"/>
</dbReference>
<evidence type="ECO:0000256" key="3">
    <source>
        <dbReference type="ARBA" id="ARBA00022692"/>
    </source>
</evidence>
<name>A0A9X3ULQ5_9HYPH</name>
<dbReference type="AlphaFoldDB" id="A0A9X3ULQ5"/>
<evidence type="ECO:0000313" key="7">
    <source>
        <dbReference type="EMBL" id="MDA5400530.1"/>
    </source>
</evidence>
<evidence type="ECO:0000256" key="4">
    <source>
        <dbReference type="ARBA" id="ARBA00022989"/>
    </source>
</evidence>
<dbReference type="Proteomes" id="UP001151234">
    <property type="component" value="Unassembled WGS sequence"/>
</dbReference>
<feature type="transmembrane region" description="Helical" evidence="6">
    <location>
        <begin position="217"/>
        <end position="235"/>
    </location>
</feature>
<gene>
    <name evidence="7" type="ORF">OQ273_18290</name>
</gene>
<evidence type="ECO:0000256" key="6">
    <source>
        <dbReference type="SAM" id="Phobius"/>
    </source>
</evidence>
<keyword evidence="3 6" id="KW-0812">Transmembrane</keyword>
<proteinExistence type="inferred from homology"/>
<evidence type="ECO:0000313" key="8">
    <source>
        <dbReference type="Proteomes" id="UP001151234"/>
    </source>
</evidence>
<protein>
    <submittedName>
        <fullName evidence="7">TerC family protein</fullName>
    </submittedName>
</protein>
<reference evidence="7" key="1">
    <citation type="submission" date="2022-11" db="EMBL/GenBank/DDBJ databases">
        <title>Draft genome sequence of Hoeflea poritis E7-10 and Hoeflea prorocentri PM5-8, separated from scleractinian coral Porites lutea and marine dinoflagellate.</title>
        <authorList>
            <person name="Zhang G."/>
            <person name="Wei Q."/>
            <person name="Cai L."/>
        </authorList>
    </citation>
    <scope>NUCLEOTIDE SEQUENCE</scope>
    <source>
        <strain evidence="7">PM5-8</strain>
    </source>
</reference>
<keyword evidence="4 6" id="KW-1133">Transmembrane helix</keyword>
<sequence length="245" mass="26463">MQELISVFQDPVSWAALMALIVMEVVLGIDNLVFITVLTNRLPEARRSNARRIGLILALVLRLVLLTITAAIMGLTEPVIAIFGNELSWRDIILISGGLFLVWKATREIHELVDSNPVQHAVATAAAGFTVVIVQILALDMVFSIDSIVTAVGMTPHTPIMMIAVIVAVGAMMVAANPLAAFVEKNPTVVMLALGFLLLVGTALVADGFGFHIPRGYVYAAMGFSGLIELLNILARRARKRRANR</sequence>
<feature type="transmembrane region" description="Helical" evidence="6">
    <location>
        <begin position="55"/>
        <end position="75"/>
    </location>
</feature>
<keyword evidence="5 6" id="KW-0472">Membrane</keyword>